<dbReference type="InterPro" id="IPR025534">
    <property type="entry name" value="DUF4420"/>
</dbReference>
<dbReference type="EMBL" id="AP022609">
    <property type="protein sequence ID" value="BBZ21727.1"/>
    <property type="molecule type" value="Genomic_DNA"/>
</dbReference>
<dbReference type="RefSeq" id="WP_085136707.1">
    <property type="nucleotide sequence ID" value="NZ_AP022609.1"/>
</dbReference>
<dbReference type="KEGG" id="mhib:MHIB_01450"/>
<proteinExistence type="predicted"/>
<dbReference type="Pfam" id="PF14390">
    <property type="entry name" value="DUF4420"/>
    <property type="match status" value="1"/>
</dbReference>
<evidence type="ECO:0000313" key="1">
    <source>
        <dbReference type="EMBL" id="BBZ21727.1"/>
    </source>
</evidence>
<reference evidence="1 2" key="1">
    <citation type="journal article" date="2019" name="Emerg. Microbes Infect.">
        <title>Comprehensive subspecies identification of 175 nontuberculous mycobacteria species based on 7547 genomic profiles.</title>
        <authorList>
            <person name="Matsumoto Y."/>
            <person name="Kinjo T."/>
            <person name="Motooka D."/>
            <person name="Nabeya D."/>
            <person name="Jung N."/>
            <person name="Uechi K."/>
            <person name="Horii T."/>
            <person name="Iida T."/>
            <person name="Fujita J."/>
            <person name="Nakamura S."/>
        </authorList>
    </citation>
    <scope>NUCLEOTIDE SEQUENCE [LARGE SCALE GENOMIC DNA]</scope>
    <source>
        <strain evidence="1 2">JCM 13571</strain>
    </source>
</reference>
<evidence type="ECO:0000313" key="2">
    <source>
        <dbReference type="Proteomes" id="UP000467260"/>
    </source>
</evidence>
<protein>
    <submittedName>
        <fullName evidence="1">Uncharacterized protein</fullName>
    </submittedName>
</protein>
<dbReference type="AlphaFoldDB" id="A0A7I7WYL3"/>
<organism evidence="1 2">
    <name type="scientific">Mycolicibacter hiberniae</name>
    <dbReference type="NCBI Taxonomy" id="29314"/>
    <lineage>
        <taxon>Bacteria</taxon>
        <taxon>Bacillati</taxon>
        <taxon>Actinomycetota</taxon>
        <taxon>Actinomycetes</taxon>
        <taxon>Mycobacteriales</taxon>
        <taxon>Mycobacteriaceae</taxon>
        <taxon>Mycolicibacter</taxon>
    </lineage>
</organism>
<accession>A0A7I7WYL3</accession>
<dbReference type="OrthoDB" id="4854145at2"/>
<dbReference type="Proteomes" id="UP000467260">
    <property type="component" value="Chromosome"/>
</dbReference>
<gene>
    <name evidence="1" type="ORF">MHIB_01450</name>
</gene>
<keyword evidence="2" id="KW-1185">Reference proteome</keyword>
<sequence length="331" mass="36291">MSDYQKLVFDHWPQIESEGVASPGGWRSMTLPIVAHSRKLIQAVDELGQHHLLIPADGTPHPENTRSPLAMSFRNFRFGTGGETAAEGRYFDIHCRLPALNLEFDTVVGEVIAAVENASHPIGAAAATLAAWRRLFATLADVRPLTHQEKLAAFGELSVLQDLVVGFSDFHAASWTGPERKPHDFELADASIEVKSVGDNSETITVHGLEQLVSADGKPLYLIIRRVVEEPNGRTVPELLGEILTECDDPAVVRQRAARIGVYESMEDVTRFEVTESLIGKVDNDFPRITRDTLGPVLADVVSGLSYDIQLAAVRDRLTPGSVDTLQKRKS</sequence>
<name>A0A7I7WYL3_9MYCO</name>